<evidence type="ECO:0000256" key="1">
    <source>
        <dbReference type="SAM" id="Coils"/>
    </source>
</evidence>
<organism evidence="3">
    <name type="scientific">Tolypothrix bouteillei VB521301</name>
    <dbReference type="NCBI Taxonomy" id="1479485"/>
    <lineage>
        <taxon>Bacteria</taxon>
        <taxon>Bacillati</taxon>
        <taxon>Cyanobacteriota</taxon>
        <taxon>Cyanophyceae</taxon>
        <taxon>Nostocales</taxon>
        <taxon>Tolypothrichaceae</taxon>
        <taxon>Tolypothrix</taxon>
    </lineage>
</organism>
<evidence type="ECO:0000313" key="4">
    <source>
        <dbReference type="Proteomes" id="UP000029738"/>
    </source>
</evidence>
<dbReference type="EMBL" id="JHEG04000001">
    <property type="protein sequence ID" value="KAF3888785.1"/>
    <property type="molecule type" value="Genomic_DNA"/>
</dbReference>
<reference evidence="2" key="2">
    <citation type="submission" date="2019-11" db="EMBL/GenBank/DDBJ databases">
        <title>Improved Assembly of Tolypothrix boutellei genome.</title>
        <authorList>
            <person name="Sarangi A.N."/>
            <person name="Mukherjee M."/>
            <person name="Ghosh S."/>
            <person name="Singh D."/>
            <person name="Das A."/>
            <person name="Kant S."/>
            <person name="Prusty A."/>
            <person name="Tripathy S."/>
        </authorList>
    </citation>
    <scope>NUCLEOTIDE SEQUENCE</scope>
    <source>
        <strain evidence="2">VB521301</strain>
    </source>
</reference>
<evidence type="ECO:0000313" key="3">
    <source>
        <dbReference type="EMBL" id="KIE07714.1"/>
    </source>
</evidence>
<dbReference type="InterPro" id="IPR027417">
    <property type="entry name" value="P-loop_NTPase"/>
</dbReference>
<accession>A0A0C1QQC3</accession>
<keyword evidence="4" id="KW-1185">Reference proteome</keyword>
<keyword evidence="1" id="KW-0175">Coiled coil</keyword>
<reference evidence="3" key="1">
    <citation type="journal article" date="2015" name="Genome Announc.">
        <title>Draft Genome Sequence of Tolypothrix boutellei Strain VB521301.</title>
        <authorList>
            <person name="Chandrababunaidu M.M."/>
            <person name="Singh D."/>
            <person name="Sen D."/>
            <person name="Bhan S."/>
            <person name="Das S."/>
            <person name="Gupta A."/>
            <person name="Adhikary S.P."/>
            <person name="Tripathy S."/>
        </authorList>
    </citation>
    <scope>NUCLEOTIDE SEQUENCE</scope>
    <source>
        <strain evidence="3">VB521301</strain>
    </source>
</reference>
<dbReference type="STRING" id="1479485.DA73_0242600"/>
<feature type="coiled-coil region" evidence="1">
    <location>
        <begin position="24"/>
        <end position="58"/>
    </location>
</feature>
<evidence type="ECO:0000313" key="2">
    <source>
        <dbReference type="EMBL" id="KAF3888785.1"/>
    </source>
</evidence>
<comment type="caution">
    <text evidence="3">The sequence shown here is derived from an EMBL/GenBank/DDBJ whole genome shotgun (WGS) entry which is preliminary data.</text>
</comment>
<sequence length="724" mass="82540">MNATNRAEKIVSIIEKRRPLAQKIERVEANLKSLASALRSLENHRNELLARVEDANAIGRLKEIDLGRLQLSITIELEVLNKLKVRFCRDTLNIGVVGRARQGKSRLLQSLTGLTAAEIPDGDRQHCTGVRSIIHHNPNVETYGEVWFHSERSFLDEVIAPYYEKLYLGAKPIAIAEFAAHPLPPLPHNLPGYAEPGAMYEHLSRYHTHFDKYRHLLQEPSPRLISRNEIREYVAQDTPDGQRVFFNYLAVREVKIVCQFPNKDVGQIALVDMPGLGDTGVGDEERLMKTLGQEVDGILFVRMPKSSGDYWADVDVRLYDTARASLVDLPVELWSFMILNRTTAESKNGDNYNNCQDLADTLMEKHLQVVRCLTANCANIDAASEVLDEILNYLADKITSLDEQYASSSQNRLMQLQNGAIAELEKARKALGEAVQQDNWFPLFLQLFDGVWNDVTSGLEKLLRHLKQQRNSQDIHFKQQVEAAVEACRTDTAIPSLEEIEKRRDRVGGYPNAYYEYLNELRAYLSQHFLALDSGLKQLLFKVKSQVAEVLIERGRLGGLTETRGYEFLNEIAKELPESLPKLKLGFEILAEFDISYRGLIQHRIRKHLDGLTPDETSLQLSKSPSAKEIFTNLKTLHAEALYNCETALEDLLCEPSLAAFAIVEEFVDRVLRAEGAKTEWRIFLEEIRAIVWHDEFEQLGDRTRLRREWLHSVDKAMIAHHIL</sequence>
<protein>
    <recommendedName>
        <fullName evidence="5">Dynamin family protein</fullName>
    </recommendedName>
</protein>
<dbReference type="EMBL" id="JHEG02000059">
    <property type="protein sequence ID" value="KIE07714.1"/>
    <property type="molecule type" value="Genomic_DNA"/>
</dbReference>
<dbReference type="SUPFAM" id="SSF52540">
    <property type="entry name" value="P-loop containing nucleoside triphosphate hydrolases"/>
    <property type="match status" value="1"/>
</dbReference>
<dbReference type="OrthoDB" id="530015at2"/>
<dbReference type="Proteomes" id="UP000029738">
    <property type="component" value="Unassembled WGS sequence"/>
</dbReference>
<dbReference type="AlphaFoldDB" id="A0A0C1QQC3"/>
<dbReference type="RefSeq" id="WP_038082550.1">
    <property type="nucleotide sequence ID" value="NZ_JHEG04000001.1"/>
</dbReference>
<gene>
    <name evidence="3" type="ORF">DA73_0242600</name>
    <name evidence="2" type="ORF">DA73_0400027340</name>
</gene>
<evidence type="ECO:0008006" key="5">
    <source>
        <dbReference type="Google" id="ProtNLM"/>
    </source>
</evidence>
<proteinExistence type="predicted"/>
<name>A0A0C1QQC3_9CYAN</name>